<dbReference type="PROSITE" id="PS00480">
    <property type="entry name" value="CITRATE_SYNTHASE"/>
    <property type="match status" value="1"/>
</dbReference>
<dbReference type="EMBL" id="QGDH01000009">
    <property type="protein sequence ID" value="RAR15721.1"/>
    <property type="molecule type" value="Genomic_DNA"/>
</dbReference>
<dbReference type="GO" id="GO:0046912">
    <property type="term" value="F:acyltransferase activity, acyl groups converted into alkyl on transfer"/>
    <property type="evidence" value="ECO:0007669"/>
    <property type="project" value="InterPro"/>
</dbReference>
<name>A0A364NF43_STELY</name>
<proteinExistence type="inferred from homology"/>
<dbReference type="GO" id="GO:0005759">
    <property type="term" value="C:mitochondrial matrix"/>
    <property type="evidence" value="ECO:0007669"/>
    <property type="project" value="TreeGrafter"/>
</dbReference>
<keyword evidence="5" id="KW-1185">Reference proteome</keyword>
<dbReference type="Gene3D" id="1.10.230.10">
    <property type="entry name" value="Cytochrome P450-Terp, domain 2"/>
    <property type="match status" value="1"/>
</dbReference>
<dbReference type="GO" id="GO:0005975">
    <property type="term" value="P:carbohydrate metabolic process"/>
    <property type="evidence" value="ECO:0007669"/>
    <property type="project" value="TreeGrafter"/>
</dbReference>
<dbReference type="Proteomes" id="UP000249619">
    <property type="component" value="Unassembled WGS sequence"/>
</dbReference>
<dbReference type="InterPro" id="IPR016142">
    <property type="entry name" value="Citrate_synth-like_lrg_a-sub"/>
</dbReference>
<dbReference type="InterPro" id="IPR036969">
    <property type="entry name" value="Citrate_synthase_sf"/>
</dbReference>
<evidence type="ECO:0000256" key="1">
    <source>
        <dbReference type="ARBA" id="ARBA00010566"/>
    </source>
</evidence>
<dbReference type="PANTHER" id="PTHR11739:SF4">
    <property type="entry name" value="CITRATE SYNTHASE, PEROXISOMAL"/>
    <property type="match status" value="1"/>
</dbReference>
<keyword evidence="2 3" id="KW-0808">Transferase</keyword>
<dbReference type="InterPro" id="IPR016143">
    <property type="entry name" value="Citrate_synth-like_sm_a-sub"/>
</dbReference>
<dbReference type="OrthoDB" id="435022at2759"/>
<comment type="caution">
    <text evidence="4">The sequence shown here is derived from an EMBL/GenBank/DDBJ whole genome shotgun (WGS) entry which is preliminary data.</text>
</comment>
<dbReference type="AlphaFoldDB" id="A0A364NF43"/>
<dbReference type="InterPro" id="IPR019810">
    <property type="entry name" value="Citrate_synthase_AS"/>
</dbReference>
<organism evidence="4 5">
    <name type="scientific">Stemphylium lycopersici</name>
    <name type="common">Tomato gray leaf spot disease fungus</name>
    <name type="synonym">Thyrospora lycopersici</name>
    <dbReference type="NCBI Taxonomy" id="183478"/>
    <lineage>
        <taxon>Eukaryota</taxon>
        <taxon>Fungi</taxon>
        <taxon>Dikarya</taxon>
        <taxon>Ascomycota</taxon>
        <taxon>Pezizomycotina</taxon>
        <taxon>Dothideomycetes</taxon>
        <taxon>Pleosporomycetidae</taxon>
        <taxon>Pleosporales</taxon>
        <taxon>Pleosporineae</taxon>
        <taxon>Pleosporaceae</taxon>
        <taxon>Stemphylium</taxon>
    </lineage>
</organism>
<dbReference type="Pfam" id="PF00285">
    <property type="entry name" value="Citrate_synt"/>
    <property type="match status" value="1"/>
</dbReference>
<sequence>MFFGTKKTVNLLTIVYDPGYKNTAVRKSRTTHIDGNKGELSYLGHSISHLFQNHDYEEVAHLLIWKQFPTAAQKQQFRKNVAREMVPSDSVVRIIQDFDPSTEAYLMIAAGLCAWAASKPECIPVHAGDGLYLGNSEATDAAIYRSIAALMTVTAIVSCCKEKTPFVADVDPTVSPIDNMLRMMKRVDAHGNVDQKTSTTVNKLCILFADHEMTNSTAAFLHAASSLSDPISSSASAILASQGPLHAGAIDLAFRRFAQIRDARGGVKKHLEDAKAGRCRVMGVGHRVYRTVDPRITHLKQLLEQFAVEIAGNPLLEVAMEIEHAVQADEYFTSRNLGINVDLYGSFVYAALGLHSSIFTPMAIIARSAGIYSYWRESMHEVPCLWRPRQVYTGHGSVAK</sequence>
<gene>
    <name evidence="4" type="ORF">DDE83_000953</name>
</gene>
<dbReference type="PRINTS" id="PR00143">
    <property type="entry name" value="CITRTSNTHASE"/>
</dbReference>
<dbReference type="InterPro" id="IPR002020">
    <property type="entry name" value="Citrate_synthase"/>
</dbReference>
<dbReference type="GO" id="GO:0006099">
    <property type="term" value="P:tricarboxylic acid cycle"/>
    <property type="evidence" value="ECO:0007669"/>
    <property type="project" value="TreeGrafter"/>
</dbReference>
<accession>A0A364NF43</accession>
<dbReference type="STRING" id="183478.A0A364NF43"/>
<dbReference type="Gene3D" id="1.10.580.10">
    <property type="entry name" value="Citrate Synthase, domain 1"/>
    <property type="match status" value="1"/>
</dbReference>
<protein>
    <recommendedName>
        <fullName evidence="3">Citrate synthase</fullName>
    </recommendedName>
</protein>
<dbReference type="PANTHER" id="PTHR11739">
    <property type="entry name" value="CITRATE SYNTHASE"/>
    <property type="match status" value="1"/>
</dbReference>
<dbReference type="SUPFAM" id="SSF48256">
    <property type="entry name" value="Citrate synthase"/>
    <property type="match status" value="1"/>
</dbReference>
<evidence type="ECO:0000313" key="5">
    <source>
        <dbReference type="Proteomes" id="UP000249619"/>
    </source>
</evidence>
<evidence type="ECO:0000313" key="4">
    <source>
        <dbReference type="EMBL" id="RAR15721.1"/>
    </source>
</evidence>
<evidence type="ECO:0000256" key="3">
    <source>
        <dbReference type="RuleBase" id="RU000441"/>
    </source>
</evidence>
<comment type="similarity">
    <text evidence="1 3">Belongs to the citrate synthase family.</text>
</comment>
<evidence type="ECO:0000256" key="2">
    <source>
        <dbReference type="ARBA" id="ARBA00022679"/>
    </source>
</evidence>
<reference evidence="5" key="1">
    <citation type="submission" date="2018-05" db="EMBL/GenBank/DDBJ databases">
        <title>Draft genome sequence of Stemphylium lycopersici strain CIDEFI 213.</title>
        <authorList>
            <person name="Medina R."/>
            <person name="Franco M.E.E."/>
            <person name="Lucentini C.G."/>
            <person name="Saparrat M.C.N."/>
            <person name="Balatti P.A."/>
        </authorList>
    </citation>
    <scope>NUCLEOTIDE SEQUENCE [LARGE SCALE GENOMIC DNA]</scope>
    <source>
        <strain evidence="5">CIDEFI 213</strain>
    </source>
</reference>